<keyword evidence="2" id="KW-1185">Reference proteome</keyword>
<evidence type="ECO:0000313" key="2">
    <source>
        <dbReference type="Proteomes" id="UP001497382"/>
    </source>
</evidence>
<evidence type="ECO:0000313" key="1">
    <source>
        <dbReference type="EMBL" id="CAL1274786.1"/>
    </source>
</evidence>
<name>A0AAV1ZWK7_9ARAC</name>
<proteinExistence type="predicted"/>
<dbReference type="EMBL" id="CAXIEN010000080">
    <property type="protein sequence ID" value="CAL1274786.1"/>
    <property type="molecule type" value="Genomic_DNA"/>
</dbReference>
<reference evidence="1 2" key="1">
    <citation type="submission" date="2024-04" db="EMBL/GenBank/DDBJ databases">
        <authorList>
            <person name="Rising A."/>
            <person name="Reimegard J."/>
            <person name="Sonavane S."/>
            <person name="Akerstrom W."/>
            <person name="Nylinder S."/>
            <person name="Hedman E."/>
            <person name="Kallberg Y."/>
        </authorList>
    </citation>
    <scope>NUCLEOTIDE SEQUENCE [LARGE SCALE GENOMIC DNA]</scope>
</reference>
<comment type="caution">
    <text evidence="1">The sequence shown here is derived from an EMBL/GenBank/DDBJ whole genome shotgun (WGS) entry which is preliminary data.</text>
</comment>
<gene>
    <name evidence="1" type="ORF">LARSCL_LOCUS7711</name>
</gene>
<protein>
    <submittedName>
        <fullName evidence="1">Uncharacterized protein</fullName>
    </submittedName>
</protein>
<organism evidence="1 2">
    <name type="scientific">Larinioides sclopetarius</name>
    <dbReference type="NCBI Taxonomy" id="280406"/>
    <lineage>
        <taxon>Eukaryota</taxon>
        <taxon>Metazoa</taxon>
        <taxon>Ecdysozoa</taxon>
        <taxon>Arthropoda</taxon>
        <taxon>Chelicerata</taxon>
        <taxon>Arachnida</taxon>
        <taxon>Araneae</taxon>
        <taxon>Araneomorphae</taxon>
        <taxon>Entelegynae</taxon>
        <taxon>Araneoidea</taxon>
        <taxon>Araneidae</taxon>
        <taxon>Larinioides</taxon>
    </lineage>
</organism>
<dbReference type="Proteomes" id="UP001497382">
    <property type="component" value="Unassembled WGS sequence"/>
</dbReference>
<feature type="non-terminal residue" evidence="1">
    <location>
        <position position="44"/>
    </location>
</feature>
<sequence length="44" mass="5413">MWWFRYTSHTKASSQEEKEKFLRTLRAYPESVRLQPVQRGEQIN</sequence>
<accession>A0AAV1ZWK7</accession>
<dbReference type="AlphaFoldDB" id="A0AAV1ZWK7"/>